<dbReference type="InterPro" id="IPR011706">
    <property type="entry name" value="Cu-oxidase_C"/>
</dbReference>
<dbReference type="Pfam" id="PF07732">
    <property type="entry name" value="Cu-oxidase_3"/>
    <property type="match status" value="1"/>
</dbReference>
<dbReference type="Pfam" id="PF00394">
    <property type="entry name" value="Cu-oxidase"/>
    <property type="match status" value="1"/>
</dbReference>
<dbReference type="SUPFAM" id="SSF49503">
    <property type="entry name" value="Cupredoxins"/>
    <property type="match status" value="3"/>
</dbReference>
<dbReference type="PROSITE" id="PS00079">
    <property type="entry name" value="MULTICOPPER_OXIDASE1"/>
    <property type="match status" value="1"/>
</dbReference>
<dbReference type="InterPro" id="IPR045087">
    <property type="entry name" value="Cu-oxidase_fam"/>
</dbReference>
<keyword evidence="2" id="KW-0560">Oxidoreductase</keyword>
<evidence type="ECO:0000256" key="3">
    <source>
        <dbReference type="ARBA" id="ARBA00023008"/>
    </source>
</evidence>
<dbReference type="InterPro" id="IPR001117">
    <property type="entry name" value="Cu-oxidase_2nd"/>
</dbReference>
<evidence type="ECO:0000313" key="7">
    <source>
        <dbReference type="EMBL" id="MDP5277053.1"/>
    </source>
</evidence>
<dbReference type="EMBL" id="JAVAMP010000023">
    <property type="protein sequence ID" value="MDP5277053.1"/>
    <property type="molecule type" value="Genomic_DNA"/>
</dbReference>
<dbReference type="PANTHER" id="PTHR11709">
    <property type="entry name" value="MULTI-COPPER OXIDASE"/>
    <property type="match status" value="1"/>
</dbReference>
<keyword evidence="3" id="KW-0186">Copper</keyword>
<gene>
    <name evidence="7" type="ORF">Q5Y73_23425</name>
</gene>
<dbReference type="PROSITE" id="PS00080">
    <property type="entry name" value="MULTICOPPER_OXIDASE2"/>
    <property type="match status" value="1"/>
</dbReference>
<evidence type="ECO:0000259" key="5">
    <source>
        <dbReference type="Pfam" id="PF07731"/>
    </source>
</evidence>
<accession>A0ABT9J675</accession>
<comment type="caution">
    <text evidence="7">The sequence shown here is derived from an EMBL/GenBank/DDBJ whole genome shotgun (WGS) entry which is preliminary data.</text>
</comment>
<sequence length="507" mass="57815">MKIRYILIAFTIALLSILVGLQLLKAETLPQINKVEQNLYIRETEEDSNPPIKEFNIATKVLDWDFGKGTMEQVWTYNGTVPGEEIRVTEGDTVKVNLHNTLPEPVTIHWHGMVLPNTMDGVAGLTQNAVKPGEMFTYEFIANKAGTYWYHSHQDSANQVDKGLYGAFVIEKKEISYDQDFVLMLDEWSLPIDINTFLTNDDQEVNYDQLEDTPLLGTTLDISPSFGDSDTEMLYNAFTVNGKLFPDIQPILVNQGETVRLRIINSGYMKHWLDFGKQSYKIVAADASDIQNPILTTNILEIAPSERIDIEFEAENKGLWYLQSADLDFASSDMRVPIIIDGSNHAAPQKIDYKKDILRPTEYKTMDPLFLKDDIPTFEYEMILNADVKWGEGLQFTINEKAFPETIPLKVNEGDLVKVKMINESIYDHPMHLHGHPFQVISKNGNPLEQALIKDVINILPGEEYEIMFRADNPGHWMFHCHDLLHAEGGMKTTVKYNDYTVPYLLN</sequence>
<dbReference type="PANTHER" id="PTHR11709:SF394">
    <property type="entry name" value="FI03373P-RELATED"/>
    <property type="match status" value="1"/>
</dbReference>
<feature type="domain" description="Plastocyanin-like" evidence="4">
    <location>
        <begin position="232"/>
        <end position="323"/>
    </location>
</feature>
<dbReference type="Pfam" id="PF07731">
    <property type="entry name" value="Cu-oxidase_2"/>
    <property type="match status" value="1"/>
</dbReference>
<evidence type="ECO:0000256" key="1">
    <source>
        <dbReference type="ARBA" id="ARBA00022723"/>
    </source>
</evidence>
<organism evidence="7 8">
    <name type="scientific">Chengkuizengella axinellae</name>
    <dbReference type="NCBI Taxonomy" id="3064388"/>
    <lineage>
        <taxon>Bacteria</taxon>
        <taxon>Bacillati</taxon>
        <taxon>Bacillota</taxon>
        <taxon>Bacilli</taxon>
        <taxon>Bacillales</taxon>
        <taxon>Paenibacillaceae</taxon>
        <taxon>Chengkuizengella</taxon>
    </lineage>
</organism>
<dbReference type="CDD" id="cd13860">
    <property type="entry name" value="CuRO_1_2dMco_1"/>
    <property type="match status" value="1"/>
</dbReference>
<evidence type="ECO:0000259" key="4">
    <source>
        <dbReference type="Pfam" id="PF00394"/>
    </source>
</evidence>
<keyword evidence="8" id="KW-1185">Reference proteome</keyword>
<dbReference type="Gene3D" id="2.60.40.420">
    <property type="entry name" value="Cupredoxins - blue copper proteins"/>
    <property type="match status" value="2"/>
</dbReference>
<proteinExistence type="predicted"/>
<dbReference type="InterPro" id="IPR008972">
    <property type="entry name" value="Cupredoxin"/>
</dbReference>
<dbReference type="CDD" id="cd04202">
    <property type="entry name" value="CuRO_D2_2dMcoN_like"/>
    <property type="match status" value="1"/>
</dbReference>
<name>A0ABT9J675_9BACL</name>
<feature type="domain" description="Plastocyanin-like" evidence="5">
    <location>
        <begin position="397"/>
        <end position="497"/>
    </location>
</feature>
<evidence type="ECO:0000313" key="8">
    <source>
        <dbReference type="Proteomes" id="UP001231941"/>
    </source>
</evidence>
<keyword evidence="1" id="KW-0479">Metal-binding</keyword>
<dbReference type="Proteomes" id="UP001231941">
    <property type="component" value="Unassembled WGS sequence"/>
</dbReference>
<dbReference type="InterPro" id="IPR033138">
    <property type="entry name" value="Cu_oxidase_CS"/>
</dbReference>
<feature type="domain" description="Plastocyanin-like" evidence="6">
    <location>
        <begin position="64"/>
        <end position="174"/>
    </location>
</feature>
<dbReference type="RefSeq" id="WP_305994355.1">
    <property type="nucleotide sequence ID" value="NZ_JAVAMP010000023.1"/>
</dbReference>
<evidence type="ECO:0000259" key="6">
    <source>
        <dbReference type="Pfam" id="PF07732"/>
    </source>
</evidence>
<protein>
    <submittedName>
        <fullName evidence="7">Multicopper oxidase family protein</fullName>
    </submittedName>
</protein>
<dbReference type="InterPro" id="IPR011707">
    <property type="entry name" value="Cu-oxidase-like_N"/>
</dbReference>
<reference evidence="7 8" key="1">
    <citation type="submission" date="2023-08" db="EMBL/GenBank/DDBJ databases">
        <authorList>
            <person name="Park J.-S."/>
        </authorList>
    </citation>
    <scope>NUCLEOTIDE SEQUENCE [LARGE SCALE GENOMIC DNA]</scope>
    <source>
        <strain evidence="7 8">2205SS18-9</strain>
    </source>
</reference>
<evidence type="ECO:0000256" key="2">
    <source>
        <dbReference type="ARBA" id="ARBA00023002"/>
    </source>
</evidence>
<dbReference type="InterPro" id="IPR002355">
    <property type="entry name" value="Cu_oxidase_Cu_BS"/>
</dbReference>